<dbReference type="EMBL" id="FQZF01000030">
    <property type="protein sequence ID" value="SHK06115.1"/>
    <property type="molecule type" value="Genomic_DNA"/>
</dbReference>
<evidence type="ECO:0000259" key="6">
    <source>
        <dbReference type="PROSITE" id="PS50111"/>
    </source>
</evidence>
<dbReference type="SMART" id="SM00283">
    <property type="entry name" value="MA"/>
    <property type="match status" value="1"/>
</dbReference>
<dbReference type="STRING" id="198092.SAMN02745194_04072"/>
<dbReference type="InterPro" id="IPR004090">
    <property type="entry name" value="Chemotax_Me-accpt_rcpt"/>
</dbReference>
<evidence type="ECO:0000313" key="9">
    <source>
        <dbReference type="Proteomes" id="UP000184387"/>
    </source>
</evidence>
<gene>
    <name evidence="8" type="ORF">SAMN02745194_04072</name>
</gene>
<dbReference type="PROSITE" id="PS50111">
    <property type="entry name" value="CHEMOTAXIS_TRANSDUC_2"/>
    <property type="match status" value="1"/>
</dbReference>
<comment type="similarity">
    <text evidence="2">Belongs to the methyl-accepting chemotaxis (MCP) protein family.</text>
</comment>
<name>A0A1M6PDS8_9PROT</name>
<dbReference type="CDD" id="cd19411">
    <property type="entry name" value="MCP2201-like_sensor"/>
    <property type="match status" value="1"/>
</dbReference>
<feature type="transmembrane region" description="Helical" evidence="5">
    <location>
        <begin position="48"/>
        <end position="70"/>
    </location>
</feature>
<dbReference type="GO" id="GO:0016020">
    <property type="term" value="C:membrane"/>
    <property type="evidence" value="ECO:0007669"/>
    <property type="project" value="InterPro"/>
</dbReference>
<evidence type="ECO:0000256" key="1">
    <source>
        <dbReference type="ARBA" id="ARBA00023224"/>
    </source>
</evidence>
<dbReference type="InterPro" id="IPR004089">
    <property type="entry name" value="MCPsignal_dom"/>
</dbReference>
<feature type="transmembrane region" description="Helical" evidence="5">
    <location>
        <begin position="228"/>
        <end position="249"/>
    </location>
</feature>
<dbReference type="GO" id="GO:0006935">
    <property type="term" value="P:chemotaxis"/>
    <property type="evidence" value="ECO:0007669"/>
    <property type="project" value="InterPro"/>
</dbReference>
<dbReference type="PANTHER" id="PTHR32089:SF120">
    <property type="entry name" value="METHYL-ACCEPTING CHEMOTAXIS PROTEIN TLPQ"/>
    <property type="match status" value="1"/>
</dbReference>
<keyword evidence="5" id="KW-1133">Transmembrane helix</keyword>
<dbReference type="Pfam" id="PF00015">
    <property type="entry name" value="MCPsignal"/>
    <property type="match status" value="1"/>
</dbReference>
<keyword evidence="1 3" id="KW-0807">Transducer</keyword>
<dbReference type="Pfam" id="PF00672">
    <property type="entry name" value="HAMP"/>
    <property type="match status" value="1"/>
</dbReference>
<accession>A0A1M6PDS8</accession>
<dbReference type="CDD" id="cd06225">
    <property type="entry name" value="HAMP"/>
    <property type="match status" value="1"/>
</dbReference>
<dbReference type="PRINTS" id="PR00260">
    <property type="entry name" value="CHEMTRNSDUCR"/>
</dbReference>
<dbReference type="RefSeq" id="WP_086062408.1">
    <property type="nucleotide sequence ID" value="NZ_FQZF01000030.1"/>
</dbReference>
<feature type="compositionally biased region" description="Low complexity" evidence="4">
    <location>
        <begin position="12"/>
        <end position="22"/>
    </location>
</feature>
<evidence type="ECO:0000256" key="2">
    <source>
        <dbReference type="ARBA" id="ARBA00029447"/>
    </source>
</evidence>
<dbReference type="AlphaFoldDB" id="A0A1M6PDS8"/>
<feature type="region of interest" description="Disordered" evidence="4">
    <location>
        <begin position="1"/>
        <end position="38"/>
    </location>
</feature>
<evidence type="ECO:0000313" key="8">
    <source>
        <dbReference type="EMBL" id="SHK06115.1"/>
    </source>
</evidence>
<proteinExistence type="inferred from homology"/>
<sequence length="581" mass="61762">MDRSRSGGFGGSSLPAGGAPEGAEPRRQAEGQGRAGARGAAGHLPVRWLITLSFVVVIALMMAMGAIGYLRLAEIEREAELVERETTPGLYVSSQLTLAWAQRFAMIEGHVLLDGQAERQELEARMQANRASIETLSRLYEGLHADQSDREQLAALKAQEPAFVAAEAEVLRFSREDRDDEARAALTGRLLPANRNFQAALVALMEVNKTEADKATRQIVASSDAAQLGMSLTLAVAVLLAAICGYFLLRAITLPLGRLVEAAELMREGDFSRRVVITRRDEFGVLARAFNRMIDDLTALIGQVQRSSIQVSTSITETAATSRQQQATANEIAATTSEIGATSREISATSKELVRTMEDVAAVSDHAASMAGEGRAGLARMEEILGQVAAAAGSINAKLGVLNEKAGNINQVVTTITKVADQTNLLSLNAAIEAEKAGEYGRGFGVVATEIRRLADQTAVATTDIEQMVKDIQSAVSAGVMGMDKFSEEVRRGVLEAQAVGGQLSNVIEQVQGLAPRFENVSEGMQAQAVGAGQISDALSQLGEAVTQTVESLQQSSQAIDELNQVAGGLRGSISRFRLQS</sequence>
<dbReference type="Gene3D" id="1.10.287.950">
    <property type="entry name" value="Methyl-accepting chemotaxis protein"/>
    <property type="match status" value="1"/>
</dbReference>
<dbReference type="InterPro" id="IPR003660">
    <property type="entry name" value="HAMP_dom"/>
</dbReference>
<keyword evidence="9" id="KW-1185">Reference proteome</keyword>
<feature type="domain" description="HAMP" evidence="7">
    <location>
        <begin position="250"/>
        <end position="302"/>
    </location>
</feature>
<dbReference type="InterPro" id="IPR047347">
    <property type="entry name" value="YvaQ-like_sensor"/>
</dbReference>
<evidence type="ECO:0000256" key="5">
    <source>
        <dbReference type="SAM" id="Phobius"/>
    </source>
</evidence>
<keyword evidence="5" id="KW-0812">Transmembrane</keyword>
<organism evidence="8 9">
    <name type="scientific">Muricoccus roseus</name>
    <dbReference type="NCBI Taxonomy" id="198092"/>
    <lineage>
        <taxon>Bacteria</taxon>
        <taxon>Pseudomonadati</taxon>
        <taxon>Pseudomonadota</taxon>
        <taxon>Alphaproteobacteria</taxon>
        <taxon>Acetobacterales</taxon>
        <taxon>Roseomonadaceae</taxon>
        <taxon>Muricoccus</taxon>
    </lineage>
</organism>
<dbReference type="Pfam" id="PF12729">
    <property type="entry name" value="4HB_MCP_1"/>
    <property type="match status" value="1"/>
</dbReference>
<dbReference type="SUPFAM" id="SSF58104">
    <property type="entry name" value="Methyl-accepting chemotaxis protein (MCP) signaling domain"/>
    <property type="match status" value="1"/>
</dbReference>
<dbReference type="SMART" id="SM00304">
    <property type="entry name" value="HAMP"/>
    <property type="match status" value="2"/>
</dbReference>
<dbReference type="InterPro" id="IPR024478">
    <property type="entry name" value="HlyB_4HB_MCP"/>
</dbReference>
<dbReference type="PANTHER" id="PTHR32089">
    <property type="entry name" value="METHYL-ACCEPTING CHEMOTAXIS PROTEIN MCPB"/>
    <property type="match status" value="1"/>
</dbReference>
<protein>
    <submittedName>
        <fullName evidence="8">Methyl-accepting chemotaxis protein WspA</fullName>
    </submittedName>
</protein>
<dbReference type="GO" id="GO:0007165">
    <property type="term" value="P:signal transduction"/>
    <property type="evidence" value="ECO:0007669"/>
    <property type="project" value="UniProtKB-KW"/>
</dbReference>
<feature type="domain" description="Methyl-accepting transducer" evidence="6">
    <location>
        <begin position="307"/>
        <end position="543"/>
    </location>
</feature>
<dbReference type="PROSITE" id="PS50885">
    <property type="entry name" value="HAMP"/>
    <property type="match status" value="1"/>
</dbReference>
<dbReference type="GO" id="GO:0004888">
    <property type="term" value="F:transmembrane signaling receptor activity"/>
    <property type="evidence" value="ECO:0007669"/>
    <property type="project" value="InterPro"/>
</dbReference>
<evidence type="ECO:0000256" key="4">
    <source>
        <dbReference type="SAM" id="MobiDB-lite"/>
    </source>
</evidence>
<dbReference type="Proteomes" id="UP000184387">
    <property type="component" value="Unassembled WGS sequence"/>
</dbReference>
<evidence type="ECO:0000256" key="3">
    <source>
        <dbReference type="PROSITE-ProRule" id="PRU00284"/>
    </source>
</evidence>
<reference evidence="8 9" key="1">
    <citation type="submission" date="2016-11" db="EMBL/GenBank/DDBJ databases">
        <authorList>
            <person name="Jaros S."/>
            <person name="Januszkiewicz K."/>
            <person name="Wedrychowicz H."/>
        </authorList>
    </citation>
    <scope>NUCLEOTIDE SEQUENCE [LARGE SCALE GENOMIC DNA]</scope>
    <source>
        <strain evidence="8 9">DSM 14916</strain>
    </source>
</reference>
<evidence type="ECO:0000259" key="7">
    <source>
        <dbReference type="PROSITE" id="PS50885"/>
    </source>
</evidence>
<keyword evidence="5" id="KW-0472">Membrane</keyword>
<dbReference type="OrthoDB" id="266313at2"/>